<organism evidence="2 3">
    <name type="scientific">Mycena chlorophos</name>
    <name type="common">Agaric fungus</name>
    <name type="synonym">Agaricus chlorophos</name>
    <dbReference type="NCBI Taxonomy" id="658473"/>
    <lineage>
        <taxon>Eukaryota</taxon>
        <taxon>Fungi</taxon>
        <taxon>Dikarya</taxon>
        <taxon>Basidiomycota</taxon>
        <taxon>Agaricomycotina</taxon>
        <taxon>Agaricomycetes</taxon>
        <taxon>Agaricomycetidae</taxon>
        <taxon>Agaricales</taxon>
        <taxon>Marasmiineae</taxon>
        <taxon>Mycenaceae</taxon>
        <taxon>Mycena</taxon>
    </lineage>
</organism>
<protein>
    <submittedName>
        <fullName evidence="2">Uncharacterized protein</fullName>
    </submittedName>
</protein>
<feature type="region of interest" description="Disordered" evidence="1">
    <location>
        <begin position="71"/>
        <end position="172"/>
    </location>
</feature>
<keyword evidence="3" id="KW-1185">Reference proteome</keyword>
<evidence type="ECO:0000313" key="3">
    <source>
        <dbReference type="Proteomes" id="UP000815677"/>
    </source>
</evidence>
<evidence type="ECO:0000313" key="2">
    <source>
        <dbReference type="EMBL" id="GAT55050.1"/>
    </source>
</evidence>
<proteinExistence type="predicted"/>
<accession>A0ABQ0LVE8</accession>
<gene>
    <name evidence="2" type="ORF">MCHLO_11858</name>
</gene>
<name>A0ABQ0LVE8_MYCCL</name>
<dbReference type="Proteomes" id="UP000815677">
    <property type="component" value="Unassembled WGS sequence"/>
</dbReference>
<sequence length="172" mass="18937">MPWIAPKEEHVGGTMRIAWLGSWSLSVEPAVIGSEVTFVDPNLHAAEHIPCLRRPQSRLLSRSCLDEDLQRNPGLRLPSGHSEAHLKSAPRRSSFAASLRAHTSLAPDSTRMNAFPPIPDRSYHVRTPKPASFLERPHARTYGAPRPSVRGPTQRGDKCHGSNRALAPQHTG</sequence>
<evidence type="ECO:0000256" key="1">
    <source>
        <dbReference type="SAM" id="MobiDB-lite"/>
    </source>
</evidence>
<dbReference type="EMBL" id="DF848880">
    <property type="protein sequence ID" value="GAT55050.1"/>
    <property type="molecule type" value="Genomic_DNA"/>
</dbReference>
<reference evidence="2" key="1">
    <citation type="submission" date="2014-09" db="EMBL/GenBank/DDBJ databases">
        <title>Genome sequence of the luminous mushroom Mycena chlorophos for searching fungal bioluminescence genes.</title>
        <authorList>
            <person name="Tanaka Y."/>
            <person name="Kasuga D."/>
            <person name="Oba Y."/>
            <person name="Hase S."/>
            <person name="Sato K."/>
            <person name="Oba Y."/>
            <person name="Sakakibara Y."/>
        </authorList>
    </citation>
    <scope>NUCLEOTIDE SEQUENCE</scope>
</reference>